<dbReference type="Proteomes" id="UP001642409">
    <property type="component" value="Unassembled WGS sequence"/>
</dbReference>
<dbReference type="EMBL" id="CAXDID020000287">
    <property type="protein sequence ID" value="CAL6070825.1"/>
    <property type="molecule type" value="Genomic_DNA"/>
</dbReference>
<protein>
    <submittedName>
        <fullName evidence="2">Hypothetical_protein</fullName>
    </submittedName>
</protein>
<proteinExistence type="predicted"/>
<reference evidence="2 3" key="2">
    <citation type="submission" date="2024-07" db="EMBL/GenBank/DDBJ databases">
        <authorList>
            <person name="Akdeniz Z."/>
        </authorList>
    </citation>
    <scope>NUCLEOTIDE SEQUENCE [LARGE SCALE GENOMIC DNA]</scope>
</reference>
<keyword evidence="3" id="KW-1185">Reference proteome</keyword>
<evidence type="ECO:0000313" key="3">
    <source>
        <dbReference type="Proteomes" id="UP001642409"/>
    </source>
</evidence>
<sequence>MPFQLTEYVFAGQIQLIPLTRVPAQPGLNYQTESVSVKLKTHSQIPSIKRASVPLMLQTILLLILVNARSILLFNQERANVNPQTLQWKIKFVHVRNRQCQEARCKMEHVHVHINRFQREISVYANNRALSYLEQIVFVLGIKVEDGYPKAIFGVKTLMKVGAALNVQKLEVNFGVQTTIGVDVRMKVIKQRHEIE</sequence>
<comment type="caution">
    <text evidence="1">The sequence shown here is derived from an EMBL/GenBank/DDBJ whole genome shotgun (WGS) entry which is preliminary data.</text>
</comment>
<evidence type="ECO:0000313" key="1">
    <source>
        <dbReference type="EMBL" id="CAI9946239.1"/>
    </source>
</evidence>
<reference evidence="1" key="1">
    <citation type="submission" date="2023-06" db="EMBL/GenBank/DDBJ databases">
        <authorList>
            <person name="Kurt Z."/>
        </authorList>
    </citation>
    <scope>NUCLEOTIDE SEQUENCE</scope>
</reference>
<gene>
    <name evidence="1" type="ORF">HINF_LOCUS33884</name>
    <name evidence="2" type="ORF">HINF_LOCUS54842</name>
</gene>
<dbReference type="EMBL" id="CATOUU010000759">
    <property type="protein sequence ID" value="CAI9946239.1"/>
    <property type="molecule type" value="Genomic_DNA"/>
</dbReference>
<accession>A0AA86U9A7</accession>
<dbReference type="AlphaFoldDB" id="A0AA86U9A7"/>
<organism evidence="1">
    <name type="scientific">Hexamita inflata</name>
    <dbReference type="NCBI Taxonomy" id="28002"/>
    <lineage>
        <taxon>Eukaryota</taxon>
        <taxon>Metamonada</taxon>
        <taxon>Diplomonadida</taxon>
        <taxon>Hexamitidae</taxon>
        <taxon>Hexamitinae</taxon>
        <taxon>Hexamita</taxon>
    </lineage>
</organism>
<name>A0AA86U9A7_9EUKA</name>
<evidence type="ECO:0000313" key="2">
    <source>
        <dbReference type="EMBL" id="CAL6070825.1"/>
    </source>
</evidence>